<keyword evidence="3" id="KW-0832">Ubl conjugation</keyword>
<dbReference type="AlphaFoldDB" id="A0A8J6DQ99"/>
<proteinExistence type="inferred from homology"/>
<evidence type="ECO:0000256" key="5">
    <source>
        <dbReference type="ARBA" id="ARBA00022990"/>
    </source>
</evidence>
<comment type="similarity">
    <text evidence="1">Belongs to the universal ribosomal protein uL3 family.</text>
</comment>
<evidence type="ECO:0000256" key="8">
    <source>
        <dbReference type="ARBA" id="ARBA00035354"/>
    </source>
</evidence>
<dbReference type="Proteomes" id="UP000700334">
    <property type="component" value="Unassembled WGS sequence"/>
</dbReference>
<protein>
    <recommendedName>
        <fullName evidence="8">60S ribosomal protein L3</fullName>
    </recommendedName>
</protein>
<name>A0A8J6DQ99_GALPY</name>
<dbReference type="Pfam" id="PF00297">
    <property type="entry name" value="Ribosomal_L3"/>
    <property type="match status" value="2"/>
</dbReference>
<reference evidence="10" key="1">
    <citation type="journal article" date="2021" name="Evol. Appl.">
        <title>The genome of the Pyrenean desman and the effects of bottlenecks and inbreeding on the genomic landscape of an endangered species.</title>
        <authorList>
            <person name="Escoda L."/>
            <person name="Castresana J."/>
        </authorList>
    </citation>
    <scope>NUCLEOTIDE SEQUENCE</scope>
    <source>
        <strain evidence="10">IBE-C5619</strain>
    </source>
</reference>
<accession>A0A8J6DQ99</accession>
<dbReference type="GO" id="GO:0022625">
    <property type="term" value="C:cytosolic large ribosomal subunit"/>
    <property type="evidence" value="ECO:0007669"/>
    <property type="project" value="TreeGrafter"/>
</dbReference>
<evidence type="ECO:0000256" key="7">
    <source>
        <dbReference type="ARBA" id="ARBA00034092"/>
    </source>
</evidence>
<comment type="function">
    <text evidence="7">Component of the large ribosomal subunit. The ribosome is a large ribonucleoprotein complex responsible for the synthesis of proteins in the cell.</text>
</comment>
<evidence type="ECO:0000256" key="6">
    <source>
        <dbReference type="ARBA" id="ARBA00023274"/>
    </source>
</evidence>
<comment type="subunit">
    <text evidence="9">Component of the large ribosomal subunit. Interacts with DHX33.</text>
</comment>
<evidence type="ECO:0000256" key="9">
    <source>
        <dbReference type="ARBA" id="ARBA00046482"/>
    </source>
</evidence>
<dbReference type="PANTHER" id="PTHR11363">
    <property type="entry name" value="60S RIBOSOMAL PROTEIN L3-RELATED"/>
    <property type="match status" value="1"/>
</dbReference>
<evidence type="ECO:0000313" key="11">
    <source>
        <dbReference type="Proteomes" id="UP000700334"/>
    </source>
</evidence>
<keyword evidence="6" id="KW-0687">Ribonucleoprotein</keyword>
<dbReference type="SUPFAM" id="SSF50447">
    <property type="entry name" value="Translation proteins"/>
    <property type="match status" value="1"/>
</dbReference>
<keyword evidence="2" id="KW-1017">Isopeptide bond</keyword>
<dbReference type="Gene3D" id="3.30.1430.10">
    <property type="match status" value="1"/>
</dbReference>
<dbReference type="OrthoDB" id="1611972at2759"/>
<dbReference type="GO" id="GO:0003735">
    <property type="term" value="F:structural constituent of ribosome"/>
    <property type="evidence" value="ECO:0007669"/>
    <property type="project" value="InterPro"/>
</dbReference>
<keyword evidence="11" id="KW-1185">Reference proteome</keyword>
<keyword evidence="4 10" id="KW-0689">Ribosomal protein</keyword>
<feature type="non-terminal residue" evidence="10">
    <location>
        <position position="1"/>
    </location>
</feature>
<dbReference type="GO" id="GO:0003723">
    <property type="term" value="F:RNA binding"/>
    <property type="evidence" value="ECO:0007669"/>
    <property type="project" value="TreeGrafter"/>
</dbReference>
<evidence type="ECO:0000256" key="4">
    <source>
        <dbReference type="ARBA" id="ARBA00022980"/>
    </source>
</evidence>
<keyword evidence="5" id="KW-0007">Acetylation</keyword>
<feature type="non-terminal residue" evidence="10">
    <location>
        <position position="254"/>
    </location>
</feature>
<dbReference type="InterPro" id="IPR045077">
    <property type="entry name" value="L3_arc_euk"/>
</dbReference>
<dbReference type="InterPro" id="IPR000597">
    <property type="entry name" value="Ribosomal_uL3"/>
</dbReference>
<gene>
    <name evidence="10" type="ORF">J0S82_011601</name>
</gene>
<dbReference type="PANTHER" id="PTHR11363:SF4">
    <property type="entry name" value="LARGE RIBOSOMAL SUBUNIT PROTEIN UL3"/>
    <property type="match status" value="1"/>
</dbReference>
<evidence type="ECO:0000256" key="3">
    <source>
        <dbReference type="ARBA" id="ARBA00022843"/>
    </source>
</evidence>
<sequence length="254" mass="29217">SCVSQEVLCQDVGPLGFLPLGHSGRHHRKLKSFSNDDFSRPIHLTAFLGYKAGMTHVVQEMDRPGSKDAFLRTGINLGRLLPNTARSGRIKVARNSRKKYYHIICCIAHTQMSLHPQHQKVHLMEIQVNRGTVSEKLDWTVKHLEQQVPMNQVFGQDEMTNVIGVTRDKGFKDFTSHWHTSWHTGLHKFDCIRTSRPACFIFSMVWAGQNGYNHQIETNKKIYKIGQVYLTKIFKLIKNITYTDYSHSDKSIHS</sequence>
<evidence type="ECO:0000256" key="2">
    <source>
        <dbReference type="ARBA" id="ARBA00022499"/>
    </source>
</evidence>
<dbReference type="GO" id="GO:0006412">
    <property type="term" value="P:translation"/>
    <property type="evidence" value="ECO:0007669"/>
    <property type="project" value="InterPro"/>
</dbReference>
<dbReference type="InterPro" id="IPR009000">
    <property type="entry name" value="Transl_B-barrel_sf"/>
</dbReference>
<evidence type="ECO:0000256" key="1">
    <source>
        <dbReference type="ARBA" id="ARBA00006540"/>
    </source>
</evidence>
<organism evidence="10 11">
    <name type="scientific">Galemys pyrenaicus</name>
    <name type="common">Iberian desman</name>
    <name type="synonym">Pyrenean desman</name>
    <dbReference type="NCBI Taxonomy" id="202257"/>
    <lineage>
        <taxon>Eukaryota</taxon>
        <taxon>Metazoa</taxon>
        <taxon>Chordata</taxon>
        <taxon>Craniata</taxon>
        <taxon>Vertebrata</taxon>
        <taxon>Euteleostomi</taxon>
        <taxon>Mammalia</taxon>
        <taxon>Eutheria</taxon>
        <taxon>Laurasiatheria</taxon>
        <taxon>Eulipotyphla</taxon>
        <taxon>Talpidae</taxon>
        <taxon>Galemys</taxon>
    </lineage>
</organism>
<dbReference type="EMBL" id="JAGFMF010011668">
    <property type="protein sequence ID" value="KAG8516741.1"/>
    <property type="molecule type" value="Genomic_DNA"/>
</dbReference>
<evidence type="ECO:0000313" key="10">
    <source>
        <dbReference type="EMBL" id="KAG8516741.1"/>
    </source>
</evidence>
<comment type="caution">
    <text evidence="10">The sequence shown here is derived from an EMBL/GenBank/DDBJ whole genome shotgun (WGS) entry which is preliminary data.</text>
</comment>
<dbReference type="Gene3D" id="2.40.30.10">
    <property type="entry name" value="Translation factors"/>
    <property type="match status" value="2"/>
</dbReference>